<dbReference type="Proteomes" id="UP000307720">
    <property type="component" value="Unassembled WGS sequence"/>
</dbReference>
<evidence type="ECO:0000313" key="2">
    <source>
        <dbReference type="Proteomes" id="UP000307720"/>
    </source>
</evidence>
<dbReference type="EMBL" id="SRZB01000002">
    <property type="protein sequence ID" value="TGY00414.1"/>
    <property type="molecule type" value="Genomic_DNA"/>
</dbReference>
<gene>
    <name evidence="1" type="ORF">E5357_02630</name>
</gene>
<reference evidence="1" key="1">
    <citation type="submission" date="2019-04" db="EMBL/GenBank/DDBJ databases">
        <title>Microbes associate with the intestines of laboratory mice.</title>
        <authorList>
            <person name="Navarre W."/>
            <person name="Wong E."/>
            <person name="Huang K."/>
            <person name="Tropini C."/>
            <person name="Ng K."/>
            <person name="Yu B."/>
        </authorList>
    </citation>
    <scope>NUCLEOTIDE SEQUENCE</scope>
    <source>
        <strain evidence="1">NM72_1-8</strain>
    </source>
</reference>
<accession>A0AC61R3R8</accession>
<protein>
    <submittedName>
        <fullName evidence="1">Flagellar assembly protein FliW</fullName>
    </submittedName>
</protein>
<keyword evidence="1" id="KW-0966">Cell projection</keyword>
<organism evidence="1 2">
    <name type="scientific">Hominisplanchenecus murintestinalis</name>
    <dbReference type="NCBI Taxonomy" id="2941517"/>
    <lineage>
        <taxon>Bacteria</taxon>
        <taxon>Bacillati</taxon>
        <taxon>Bacillota</taxon>
        <taxon>Clostridia</taxon>
        <taxon>Lachnospirales</taxon>
        <taxon>Lachnospiraceae</taxon>
        <taxon>Hominisplanchenecus</taxon>
    </lineage>
</organism>
<sequence length="163" mass="18603">MLIQTDYYGEVEYTEEDLIIFPDGLFGFPNLKKYLPLYLSHNDDSIILLQSTEEPLICFAMLNPVYLCPNYAPYLSAEELSFLNVSDSEELCYYTLCTVRDNYLDTTVNLKAPLAINPETHIGIQVILTNSEYGIRHQIRSFQTVCPSENSTDRSADYADSQT</sequence>
<keyword evidence="1" id="KW-0969">Cilium</keyword>
<proteinExistence type="predicted"/>
<name>A0AC61R3R8_9FIRM</name>
<keyword evidence="1" id="KW-0282">Flagellum</keyword>
<evidence type="ECO:0000313" key="1">
    <source>
        <dbReference type="EMBL" id="TGY00414.1"/>
    </source>
</evidence>
<comment type="caution">
    <text evidence="1">The sequence shown here is derived from an EMBL/GenBank/DDBJ whole genome shotgun (WGS) entry which is preliminary data.</text>
</comment>
<keyword evidence="2" id="KW-1185">Reference proteome</keyword>